<evidence type="ECO:0000313" key="3">
    <source>
        <dbReference type="Proteomes" id="UP000261295"/>
    </source>
</evidence>
<keyword evidence="1" id="KW-0472">Membrane</keyword>
<gene>
    <name evidence="2" type="ORF">DXC07_19310</name>
</gene>
<keyword evidence="1" id="KW-0812">Transmembrane</keyword>
<dbReference type="EMBL" id="QSTL01000029">
    <property type="protein sequence ID" value="RGM51372.1"/>
    <property type="molecule type" value="Genomic_DNA"/>
</dbReference>
<evidence type="ECO:0008006" key="4">
    <source>
        <dbReference type="Google" id="ProtNLM"/>
    </source>
</evidence>
<reference evidence="2 3" key="1">
    <citation type="submission" date="2018-08" db="EMBL/GenBank/DDBJ databases">
        <title>A genome reference for cultivated species of the human gut microbiota.</title>
        <authorList>
            <person name="Zou Y."/>
            <person name="Xue W."/>
            <person name="Luo G."/>
        </authorList>
    </citation>
    <scope>NUCLEOTIDE SEQUENCE [LARGE SCALE GENOMIC DNA]</scope>
    <source>
        <strain evidence="2 3">OM07-9</strain>
    </source>
</reference>
<evidence type="ECO:0000256" key="1">
    <source>
        <dbReference type="SAM" id="Phobius"/>
    </source>
</evidence>
<feature type="transmembrane region" description="Helical" evidence="1">
    <location>
        <begin position="44"/>
        <end position="62"/>
    </location>
</feature>
<name>A0A3E4XAD7_BACUN</name>
<proteinExistence type="predicted"/>
<comment type="caution">
    <text evidence="2">The sequence shown here is derived from an EMBL/GenBank/DDBJ whole genome shotgun (WGS) entry which is preliminary data.</text>
</comment>
<accession>A0A3E4XAD7</accession>
<sequence length="63" mass="6792">MTIANAMVKSKRIMNLPAAIPTNHHQKPPPKSAEPATATSAKTAILYLVFIAVVFLSLCGFLR</sequence>
<dbReference type="AlphaFoldDB" id="A0A3E4XAD7"/>
<dbReference type="Proteomes" id="UP000261295">
    <property type="component" value="Unassembled WGS sequence"/>
</dbReference>
<evidence type="ECO:0000313" key="2">
    <source>
        <dbReference type="EMBL" id="RGM51372.1"/>
    </source>
</evidence>
<organism evidence="2 3">
    <name type="scientific">Bacteroides uniformis</name>
    <dbReference type="NCBI Taxonomy" id="820"/>
    <lineage>
        <taxon>Bacteria</taxon>
        <taxon>Pseudomonadati</taxon>
        <taxon>Bacteroidota</taxon>
        <taxon>Bacteroidia</taxon>
        <taxon>Bacteroidales</taxon>
        <taxon>Bacteroidaceae</taxon>
        <taxon>Bacteroides</taxon>
    </lineage>
</organism>
<protein>
    <recommendedName>
        <fullName evidence="4">Transmembrane protein</fullName>
    </recommendedName>
</protein>
<keyword evidence="1" id="KW-1133">Transmembrane helix</keyword>